<sequence length="98" mass="10753">MRFTIFTLLLTLLFTFALAAAPQKAILVTFEDPNTPQSTVDAAMKAVKDAGGIITHEYNLFKGFAAKASEKAIEEIKVLGDKYLPTIEQDIVYTVQDA</sequence>
<reference evidence="1" key="1">
    <citation type="submission" date="2022-10" db="EMBL/GenBank/DDBJ databases">
        <title>Culturing micro-colonial fungi from biological soil crusts in the Mojave desert and describing Neophaeococcomyces mojavensis, and introducing the new genera and species Taxawa tesnikishii.</title>
        <authorList>
            <person name="Kurbessoian T."/>
            <person name="Stajich J.E."/>
        </authorList>
    </citation>
    <scope>NUCLEOTIDE SEQUENCE</scope>
    <source>
        <strain evidence="1">JES_112</strain>
    </source>
</reference>
<keyword evidence="2" id="KW-1185">Reference proteome</keyword>
<name>A0ACC2ZUT4_9EURO</name>
<evidence type="ECO:0000313" key="1">
    <source>
        <dbReference type="EMBL" id="KAJ9651343.1"/>
    </source>
</evidence>
<proteinExistence type="predicted"/>
<dbReference type="EMBL" id="JAPDRQ010000263">
    <property type="protein sequence ID" value="KAJ9651343.1"/>
    <property type="molecule type" value="Genomic_DNA"/>
</dbReference>
<gene>
    <name evidence="1" type="ORF">H2198_009377</name>
</gene>
<evidence type="ECO:0000313" key="2">
    <source>
        <dbReference type="Proteomes" id="UP001172386"/>
    </source>
</evidence>
<protein>
    <submittedName>
        <fullName evidence="1">Uncharacterized protein</fullName>
    </submittedName>
</protein>
<organism evidence="1 2">
    <name type="scientific">Neophaeococcomyces mojaviensis</name>
    <dbReference type="NCBI Taxonomy" id="3383035"/>
    <lineage>
        <taxon>Eukaryota</taxon>
        <taxon>Fungi</taxon>
        <taxon>Dikarya</taxon>
        <taxon>Ascomycota</taxon>
        <taxon>Pezizomycotina</taxon>
        <taxon>Eurotiomycetes</taxon>
        <taxon>Chaetothyriomycetidae</taxon>
        <taxon>Chaetothyriales</taxon>
        <taxon>Chaetothyriales incertae sedis</taxon>
        <taxon>Neophaeococcomyces</taxon>
    </lineage>
</organism>
<accession>A0ACC2ZUT4</accession>
<comment type="caution">
    <text evidence="1">The sequence shown here is derived from an EMBL/GenBank/DDBJ whole genome shotgun (WGS) entry which is preliminary data.</text>
</comment>
<dbReference type="Proteomes" id="UP001172386">
    <property type="component" value="Unassembled WGS sequence"/>
</dbReference>